<dbReference type="KEGG" id="ssyr:SSYRP_v1c02530"/>
<evidence type="ECO:0000313" key="3">
    <source>
        <dbReference type="EMBL" id="AGM25849.1"/>
    </source>
</evidence>
<gene>
    <name evidence="3" type="ORF">SSYRP_v1c02530</name>
</gene>
<proteinExistence type="predicted"/>
<accession>R4UD57</accession>
<dbReference type="Pfam" id="PF01381">
    <property type="entry name" value="HTH_3"/>
    <property type="match status" value="1"/>
</dbReference>
<sequence length="105" mass="11853">MNEIIKQLRITRGLTQRELAEISGLQQSTICRIENNCSATSWSKLLALLIALKIDVNDFITKLNSFNPGKVCEFLSLIIDNPKIRKELANNPKLLAAKILRIFSN</sequence>
<evidence type="ECO:0000313" key="4">
    <source>
        <dbReference type="Proteomes" id="UP000013963"/>
    </source>
</evidence>
<dbReference type="CDD" id="cd00093">
    <property type="entry name" value="HTH_XRE"/>
    <property type="match status" value="1"/>
</dbReference>
<keyword evidence="4" id="KW-1185">Reference proteome</keyword>
<dbReference type="Proteomes" id="UP000013963">
    <property type="component" value="Chromosome"/>
</dbReference>
<dbReference type="Gene3D" id="1.10.260.40">
    <property type="entry name" value="lambda repressor-like DNA-binding domains"/>
    <property type="match status" value="1"/>
</dbReference>
<dbReference type="PATRIC" id="fig|1276229.3.peg.252"/>
<dbReference type="InterPro" id="IPR050807">
    <property type="entry name" value="TransReg_Diox_bact_type"/>
</dbReference>
<dbReference type="PANTHER" id="PTHR46797:SF2">
    <property type="entry name" value="TRANSCRIPTIONAL REGULATOR"/>
    <property type="match status" value="1"/>
</dbReference>
<organism evidence="3 4">
    <name type="scientific">Spiroplasma syrphidicola EA-1</name>
    <dbReference type="NCBI Taxonomy" id="1276229"/>
    <lineage>
        <taxon>Bacteria</taxon>
        <taxon>Bacillati</taxon>
        <taxon>Mycoplasmatota</taxon>
        <taxon>Mollicutes</taxon>
        <taxon>Entomoplasmatales</taxon>
        <taxon>Spiroplasmataceae</taxon>
        <taxon>Spiroplasma</taxon>
    </lineage>
</organism>
<feature type="domain" description="HTH cro/C1-type" evidence="2">
    <location>
        <begin position="5"/>
        <end position="59"/>
    </location>
</feature>
<reference evidence="3 4" key="1">
    <citation type="journal article" date="2013" name="Genome Biol. Evol.">
        <title>Complete genomes of two dipteran-associated spiroplasmas provided insights into the origin, dynamics, and impacts of viral invasion in spiroplasma.</title>
        <authorList>
            <person name="Ku C."/>
            <person name="Lo W.S."/>
            <person name="Chen L.L."/>
            <person name="Kuo C.H."/>
        </authorList>
    </citation>
    <scope>NUCLEOTIDE SEQUENCE [LARGE SCALE GENOMIC DNA]</scope>
    <source>
        <strain evidence="3">EA-1</strain>
    </source>
</reference>
<dbReference type="PROSITE" id="PS50943">
    <property type="entry name" value="HTH_CROC1"/>
    <property type="match status" value="1"/>
</dbReference>
<dbReference type="InterPro" id="IPR001387">
    <property type="entry name" value="Cro/C1-type_HTH"/>
</dbReference>
<name>R4UD57_9MOLU</name>
<dbReference type="GO" id="GO:0005829">
    <property type="term" value="C:cytosol"/>
    <property type="evidence" value="ECO:0007669"/>
    <property type="project" value="TreeGrafter"/>
</dbReference>
<dbReference type="RefSeq" id="WP_016340498.1">
    <property type="nucleotide sequence ID" value="NC_021284.1"/>
</dbReference>
<dbReference type="STRING" id="1276229.SSYRP_v1c02530"/>
<dbReference type="GO" id="GO:0003677">
    <property type="term" value="F:DNA binding"/>
    <property type="evidence" value="ECO:0007669"/>
    <property type="project" value="UniProtKB-KW"/>
</dbReference>
<keyword evidence="1" id="KW-0238">DNA-binding</keyword>
<dbReference type="EMBL" id="CP005078">
    <property type="protein sequence ID" value="AGM25849.1"/>
    <property type="molecule type" value="Genomic_DNA"/>
</dbReference>
<dbReference type="PANTHER" id="PTHR46797">
    <property type="entry name" value="HTH-TYPE TRANSCRIPTIONAL REGULATOR"/>
    <property type="match status" value="1"/>
</dbReference>
<dbReference type="SMART" id="SM00530">
    <property type="entry name" value="HTH_XRE"/>
    <property type="match status" value="1"/>
</dbReference>
<evidence type="ECO:0000256" key="1">
    <source>
        <dbReference type="ARBA" id="ARBA00023125"/>
    </source>
</evidence>
<dbReference type="GO" id="GO:0003700">
    <property type="term" value="F:DNA-binding transcription factor activity"/>
    <property type="evidence" value="ECO:0007669"/>
    <property type="project" value="TreeGrafter"/>
</dbReference>
<protein>
    <recommendedName>
        <fullName evidence="2">HTH cro/C1-type domain-containing protein</fullName>
    </recommendedName>
</protein>
<dbReference type="AlphaFoldDB" id="R4UD57"/>
<dbReference type="InterPro" id="IPR010982">
    <property type="entry name" value="Lambda_DNA-bd_dom_sf"/>
</dbReference>
<evidence type="ECO:0000259" key="2">
    <source>
        <dbReference type="PROSITE" id="PS50943"/>
    </source>
</evidence>
<dbReference type="HOGENOM" id="CLU_2234898_0_0_14"/>
<dbReference type="OrthoDB" id="389552at2"/>
<dbReference type="SUPFAM" id="SSF47413">
    <property type="entry name" value="lambda repressor-like DNA-binding domains"/>
    <property type="match status" value="1"/>
</dbReference>